<dbReference type="SUPFAM" id="SSF56300">
    <property type="entry name" value="Metallo-dependent phosphatases"/>
    <property type="match status" value="1"/>
</dbReference>
<name>A0ABS5U936_9BACT</name>
<dbReference type="PANTHER" id="PTHR42988">
    <property type="entry name" value="PHOSPHOHYDROLASE"/>
    <property type="match status" value="1"/>
</dbReference>
<keyword evidence="7" id="KW-1185">Reference proteome</keyword>
<dbReference type="Gene3D" id="3.60.21.10">
    <property type="match status" value="1"/>
</dbReference>
<evidence type="ECO:0000313" key="7">
    <source>
        <dbReference type="Proteomes" id="UP000784128"/>
    </source>
</evidence>
<evidence type="ECO:0000256" key="3">
    <source>
        <dbReference type="ARBA" id="ARBA00023004"/>
    </source>
</evidence>
<dbReference type="InterPro" id="IPR004843">
    <property type="entry name" value="Calcineurin-like_PHP"/>
</dbReference>
<gene>
    <name evidence="6" type="ORF">KJB30_10290</name>
</gene>
<dbReference type="Proteomes" id="UP000784128">
    <property type="component" value="Unassembled WGS sequence"/>
</dbReference>
<accession>A0ABS5U936</accession>
<dbReference type="InterPro" id="IPR029052">
    <property type="entry name" value="Metallo-depent_PP-like"/>
</dbReference>
<comment type="similarity">
    <text evidence="4">Belongs to the cyclic nucleotide phosphodiesterase class-III family.</text>
</comment>
<evidence type="ECO:0000256" key="1">
    <source>
        <dbReference type="ARBA" id="ARBA00022723"/>
    </source>
</evidence>
<dbReference type="RefSeq" id="WP_214298769.1">
    <property type="nucleotide sequence ID" value="NZ_JAHDYS010000008.1"/>
</dbReference>
<proteinExistence type="inferred from homology"/>
<comment type="caution">
    <text evidence="6">The sequence shown here is derived from an EMBL/GenBank/DDBJ whole genome shotgun (WGS) entry which is preliminary data.</text>
</comment>
<feature type="domain" description="Calcineurin-like phosphoesterase" evidence="5">
    <location>
        <begin position="4"/>
        <end position="190"/>
    </location>
</feature>
<keyword evidence="1" id="KW-0479">Metal-binding</keyword>
<reference evidence="6 7" key="1">
    <citation type="submission" date="2021-05" db="EMBL/GenBank/DDBJ databases">
        <title>The draft genome of Geobacter chapellei DSM 13688.</title>
        <authorList>
            <person name="Xu Z."/>
            <person name="Masuda Y."/>
            <person name="Itoh H."/>
            <person name="Senoo K."/>
        </authorList>
    </citation>
    <scope>NUCLEOTIDE SEQUENCE [LARGE SCALE GENOMIC DNA]</scope>
    <source>
        <strain evidence="6 7">DSM 13688</strain>
    </source>
</reference>
<dbReference type="InterPro" id="IPR050884">
    <property type="entry name" value="CNP_phosphodiesterase-III"/>
</dbReference>
<evidence type="ECO:0000256" key="2">
    <source>
        <dbReference type="ARBA" id="ARBA00022801"/>
    </source>
</evidence>
<evidence type="ECO:0000259" key="5">
    <source>
        <dbReference type="Pfam" id="PF00149"/>
    </source>
</evidence>
<evidence type="ECO:0000313" key="6">
    <source>
        <dbReference type="EMBL" id="MBT1072174.1"/>
    </source>
</evidence>
<dbReference type="CDD" id="cd07400">
    <property type="entry name" value="MPP_1"/>
    <property type="match status" value="1"/>
</dbReference>
<dbReference type="Pfam" id="PF00149">
    <property type="entry name" value="Metallophos"/>
    <property type="match status" value="1"/>
</dbReference>
<keyword evidence="3" id="KW-0408">Iron</keyword>
<dbReference type="EMBL" id="JAHDYS010000008">
    <property type="protein sequence ID" value="MBT1072174.1"/>
    <property type="molecule type" value="Genomic_DNA"/>
</dbReference>
<organism evidence="6 7">
    <name type="scientific">Pelotalea chapellei</name>
    <dbReference type="NCBI Taxonomy" id="44671"/>
    <lineage>
        <taxon>Bacteria</taxon>
        <taxon>Pseudomonadati</taxon>
        <taxon>Thermodesulfobacteriota</taxon>
        <taxon>Desulfuromonadia</taxon>
        <taxon>Geobacterales</taxon>
        <taxon>Geobacteraceae</taxon>
        <taxon>Pelotalea</taxon>
    </lineage>
</organism>
<dbReference type="PANTHER" id="PTHR42988:SF2">
    <property type="entry name" value="CYCLIC NUCLEOTIDE PHOSPHODIESTERASE CBUA0032-RELATED"/>
    <property type="match status" value="1"/>
</dbReference>
<keyword evidence="2" id="KW-0378">Hydrolase</keyword>
<sequence length="269" mass="30586">MLRTILHLSDIHFGSIDPLTVTPLIQVAHEVAPDVVVVSGDLTQRARPSQFIDARAFLDQLPSPQVIVPGNHDIPLYNIARRFLRPLDNYRRYISDRLEQYYADTEIAVLGINTARSLTFKNGRISLRQIRHVREKFCSLASHIVKIIVTHHPIDLPRQFAGQEVVGRAGRLMNVLAYCHADMLLAGHYHLSHTGDTASRYPIPGYTALVVHAGTATSSRGRGEPNAFNVIRIERPFVDIDRYAWQSETGLFQLIRQERFERHEGQWVN</sequence>
<evidence type="ECO:0000256" key="4">
    <source>
        <dbReference type="ARBA" id="ARBA00025742"/>
    </source>
</evidence>
<protein>
    <submittedName>
        <fullName evidence="6">Metallophosphoesterase</fullName>
    </submittedName>
</protein>